<dbReference type="Gene3D" id="1.10.30.10">
    <property type="entry name" value="High mobility group box domain"/>
    <property type="match status" value="1"/>
</dbReference>
<evidence type="ECO:0008006" key="3">
    <source>
        <dbReference type="Google" id="ProtNLM"/>
    </source>
</evidence>
<comment type="caution">
    <text evidence="1">The sequence shown here is derived from an EMBL/GenBank/DDBJ whole genome shotgun (WGS) entry which is preliminary data.</text>
</comment>
<accession>A0A2I1G0M6</accession>
<dbReference type="VEuPathDB" id="FungiDB:FUN_014429"/>
<dbReference type="SUPFAM" id="SSF47095">
    <property type="entry name" value="HMG-box"/>
    <property type="match status" value="1"/>
</dbReference>
<dbReference type="Proteomes" id="UP000234323">
    <property type="component" value="Unassembled WGS sequence"/>
</dbReference>
<evidence type="ECO:0000313" key="1">
    <source>
        <dbReference type="EMBL" id="PKY40178.1"/>
    </source>
</evidence>
<keyword evidence="2" id="KW-1185">Reference proteome</keyword>
<sequence>MLKIPSHLILTAKQKESLYSLPDSMFTNIKWESENDAISFLREHNLVLENRNERKWKVRYSDKAKGIYLLQCCYGSDMSSKNKNGKDKIRKSRQDYKFVSCLAFARIKKFKNNSINIFGYLNHLEDCQHQPPPHLNKKNKIHDSPPYTLNSSLMLSKKIKRKSANGFSFFYKFSRNILKREHPNSSPREKMIRAARLWSASPNEVKNSFKRYAEDDNALMTFDSKVTKPAIIMFDRDDRDEEFNRLFDELISEDMLI</sequence>
<dbReference type="AlphaFoldDB" id="A0A2I1G0M6"/>
<protein>
    <recommendedName>
        <fullName evidence="3">HMG box domain-containing protein</fullName>
    </recommendedName>
</protein>
<evidence type="ECO:0000313" key="2">
    <source>
        <dbReference type="Proteomes" id="UP000234323"/>
    </source>
</evidence>
<dbReference type="EMBL" id="LLXI01000090">
    <property type="protein sequence ID" value="PKY40178.1"/>
    <property type="molecule type" value="Genomic_DNA"/>
</dbReference>
<reference evidence="1 2" key="1">
    <citation type="submission" date="2015-10" db="EMBL/GenBank/DDBJ databases">
        <title>Genome analyses suggest a sexual origin of heterokaryosis in a supposedly ancient asexual fungus.</title>
        <authorList>
            <person name="Ropars J."/>
            <person name="Sedzielewska K."/>
            <person name="Noel J."/>
            <person name="Charron P."/>
            <person name="Farinelli L."/>
            <person name="Marton T."/>
            <person name="Kruger M."/>
            <person name="Pelin A."/>
            <person name="Brachmann A."/>
            <person name="Corradi N."/>
        </authorList>
    </citation>
    <scope>NUCLEOTIDE SEQUENCE [LARGE SCALE GENOMIC DNA]</scope>
    <source>
        <strain evidence="1 2">A4</strain>
    </source>
</reference>
<name>A0A2I1G0M6_9GLOM</name>
<dbReference type="VEuPathDB" id="FungiDB:RhiirFUN_011601"/>
<proteinExistence type="predicted"/>
<dbReference type="InterPro" id="IPR036910">
    <property type="entry name" value="HMG_box_dom_sf"/>
</dbReference>
<organism evidence="1 2">
    <name type="scientific">Rhizophagus irregularis</name>
    <dbReference type="NCBI Taxonomy" id="588596"/>
    <lineage>
        <taxon>Eukaryota</taxon>
        <taxon>Fungi</taxon>
        <taxon>Fungi incertae sedis</taxon>
        <taxon>Mucoromycota</taxon>
        <taxon>Glomeromycotina</taxon>
        <taxon>Glomeromycetes</taxon>
        <taxon>Glomerales</taxon>
        <taxon>Glomeraceae</taxon>
        <taxon>Rhizophagus</taxon>
    </lineage>
</organism>
<dbReference type="VEuPathDB" id="FungiDB:RhiirA1_527894"/>
<gene>
    <name evidence="1" type="ORF">RhiirA4_453488</name>
</gene>
<dbReference type="CDD" id="cd00084">
    <property type="entry name" value="HMG-box_SF"/>
    <property type="match status" value="1"/>
</dbReference>